<name>A0A812SAH4_9DINO</name>
<dbReference type="AlphaFoldDB" id="A0A812SAH4"/>
<proteinExistence type="predicted"/>
<organism evidence="2 3">
    <name type="scientific">Symbiodinium natans</name>
    <dbReference type="NCBI Taxonomy" id="878477"/>
    <lineage>
        <taxon>Eukaryota</taxon>
        <taxon>Sar</taxon>
        <taxon>Alveolata</taxon>
        <taxon>Dinophyceae</taxon>
        <taxon>Suessiales</taxon>
        <taxon>Symbiodiniaceae</taxon>
        <taxon>Symbiodinium</taxon>
    </lineage>
</organism>
<feature type="signal peptide" evidence="1">
    <location>
        <begin position="1"/>
        <end position="15"/>
    </location>
</feature>
<evidence type="ECO:0000313" key="2">
    <source>
        <dbReference type="EMBL" id="CAE7467676.1"/>
    </source>
</evidence>
<evidence type="ECO:0000313" key="3">
    <source>
        <dbReference type="Proteomes" id="UP000604046"/>
    </source>
</evidence>
<gene>
    <name evidence="2" type="ORF">SNAT2548_LOCUS26157</name>
</gene>
<dbReference type="EMBL" id="CAJNDS010002420">
    <property type="protein sequence ID" value="CAE7467676.1"/>
    <property type="molecule type" value="Genomic_DNA"/>
</dbReference>
<feature type="chain" id="PRO_5032651811" evidence="1">
    <location>
        <begin position="16"/>
        <end position="330"/>
    </location>
</feature>
<reference evidence="2" key="1">
    <citation type="submission" date="2021-02" db="EMBL/GenBank/DDBJ databases">
        <authorList>
            <person name="Dougan E. K."/>
            <person name="Rhodes N."/>
            <person name="Thang M."/>
            <person name="Chan C."/>
        </authorList>
    </citation>
    <scope>NUCLEOTIDE SEQUENCE</scope>
</reference>
<dbReference type="OrthoDB" id="443641at2759"/>
<accession>A0A812SAH4</accession>
<sequence>MHVLVTACLAAMAHANILTFDTLPVNAAGAWFGSGPMQAKYACSDPSTSSGLEECLSVLLAPNGWPDSYLKLGGSQSGNIVFLAAPTGGMGGMDDLVDGVAGSAWDGFLVATDFALPWAPTVSAIQMMLSQLIVSNGFSARIDDDGCLGPVNNTPGFDATTLAEKCPGVKNLTSGMYKYTFFAYQDSRGTDCDNCTLTFRNRIDVGIFTNITINSDQTLDTIGAAPVSKIRFEANSSMQLEIELPTLVTSGRKDSQKSDPSGATVTVTKITDTSFYLDFAMAAPGPDNIAFYDPAVTGSGPAGPGGSSVSAGLASGPLWALVAFLLSFLP</sequence>
<evidence type="ECO:0000256" key="1">
    <source>
        <dbReference type="SAM" id="SignalP"/>
    </source>
</evidence>
<comment type="caution">
    <text evidence="2">The sequence shown here is derived from an EMBL/GenBank/DDBJ whole genome shotgun (WGS) entry which is preliminary data.</text>
</comment>
<protein>
    <submittedName>
        <fullName evidence="2">Uncharacterized protein</fullName>
    </submittedName>
</protein>
<dbReference type="Proteomes" id="UP000604046">
    <property type="component" value="Unassembled WGS sequence"/>
</dbReference>
<keyword evidence="3" id="KW-1185">Reference proteome</keyword>
<keyword evidence="1" id="KW-0732">Signal</keyword>